<comment type="similarity">
    <text evidence="1">Belongs to the CWC26 family.</text>
</comment>
<organism evidence="3 4">
    <name type="scientific">Hymenoscyphus albidus</name>
    <dbReference type="NCBI Taxonomy" id="595503"/>
    <lineage>
        <taxon>Eukaryota</taxon>
        <taxon>Fungi</taxon>
        <taxon>Dikarya</taxon>
        <taxon>Ascomycota</taxon>
        <taxon>Pezizomycotina</taxon>
        <taxon>Leotiomycetes</taxon>
        <taxon>Helotiales</taxon>
        <taxon>Helotiaceae</taxon>
        <taxon>Hymenoscyphus</taxon>
    </lineage>
</organism>
<dbReference type="GO" id="GO:0000398">
    <property type="term" value="P:mRNA splicing, via spliceosome"/>
    <property type="evidence" value="ECO:0007669"/>
    <property type="project" value="TreeGrafter"/>
</dbReference>
<dbReference type="OrthoDB" id="6022at2759"/>
<dbReference type="GO" id="GO:0003723">
    <property type="term" value="F:RNA binding"/>
    <property type="evidence" value="ECO:0007669"/>
    <property type="project" value="TreeGrafter"/>
</dbReference>
<feature type="compositionally biased region" description="Basic and acidic residues" evidence="2">
    <location>
        <begin position="151"/>
        <end position="162"/>
    </location>
</feature>
<name>A0A9N9LYE1_9HELO</name>
<dbReference type="PANTHER" id="PTHR31809:SF0">
    <property type="entry name" value="BUD13 HOMOLOG"/>
    <property type="match status" value="1"/>
</dbReference>
<dbReference type="InterPro" id="IPR018609">
    <property type="entry name" value="Bud13"/>
</dbReference>
<evidence type="ECO:0000256" key="2">
    <source>
        <dbReference type="SAM" id="MobiDB-lite"/>
    </source>
</evidence>
<reference evidence="3" key="1">
    <citation type="submission" date="2021-07" db="EMBL/GenBank/DDBJ databases">
        <authorList>
            <person name="Durling M."/>
        </authorList>
    </citation>
    <scope>NUCLEOTIDE SEQUENCE</scope>
</reference>
<feature type="compositionally biased region" description="Polar residues" evidence="2">
    <location>
        <begin position="49"/>
        <end position="59"/>
    </location>
</feature>
<dbReference type="Pfam" id="PF09736">
    <property type="entry name" value="Bud13"/>
    <property type="match status" value="1"/>
</dbReference>
<accession>A0A9N9LYE1</accession>
<evidence type="ECO:0000313" key="4">
    <source>
        <dbReference type="Proteomes" id="UP000701801"/>
    </source>
</evidence>
<gene>
    <name evidence="3" type="ORF">HYALB_00013490</name>
</gene>
<feature type="region of interest" description="Disordered" evidence="2">
    <location>
        <begin position="272"/>
        <end position="309"/>
    </location>
</feature>
<feature type="compositionally biased region" description="Basic and acidic residues" evidence="2">
    <location>
        <begin position="177"/>
        <end position="234"/>
    </location>
</feature>
<comment type="caution">
    <text evidence="3">The sequence shown here is derived from an EMBL/GenBank/DDBJ whole genome shotgun (WGS) entry which is preliminary data.</text>
</comment>
<evidence type="ECO:0000313" key="3">
    <source>
        <dbReference type="EMBL" id="CAG8979746.1"/>
    </source>
</evidence>
<dbReference type="EMBL" id="CAJVRM010000333">
    <property type="protein sequence ID" value="CAG8979746.1"/>
    <property type="molecule type" value="Genomic_DNA"/>
</dbReference>
<dbReference type="PANTHER" id="PTHR31809">
    <property type="entry name" value="BUD13 HOMOLOG"/>
    <property type="match status" value="1"/>
</dbReference>
<feature type="region of interest" description="Disordered" evidence="2">
    <location>
        <begin position="1"/>
        <end position="32"/>
    </location>
</feature>
<dbReference type="AlphaFoldDB" id="A0A9N9LYE1"/>
<evidence type="ECO:0008006" key="5">
    <source>
        <dbReference type="Google" id="ProtNLM"/>
    </source>
</evidence>
<dbReference type="Proteomes" id="UP000701801">
    <property type="component" value="Unassembled WGS sequence"/>
</dbReference>
<evidence type="ECO:0000256" key="1">
    <source>
        <dbReference type="ARBA" id="ARBA00011069"/>
    </source>
</evidence>
<proteinExistence type="inferred from homology"/>
<feature type="region of interest" description="Disordered" evidence="2">
    <location>
        <begin position="40"/>
        <end position="59"/>
    </location>
</feature>
<keyword evidence="4" id="KW-1185">Reference proteome</keyword>
<feature type="region of interest" description="Disordered" evidence="2">
    <location>
        <begin position="148"/>
        <end position="234"/>
    </location>
</feature>
<protein>
    <recommendedName>
        <fullName evidence="5">Pre-mRNA-splicing factor CWC26</fullName>
    </recommendedName>
</protein>
<dbReference type="InterPro" id="IPR051112">
    <property type="entry name" value="CWC26_splicing_factor"/>
</dbReference>
<sequence>MSLSSYLASKYLNAEPPSGKKRKRKTPKCQTSGLIIADDDALGWDPAASQDTTNADRFNAPTTLQTNSAEFRKAKTSAWKTVGKLPNEVAGSGDGNGEEEAADKILLEAAHENAAQMKEDEPMVLDDENVVKMGDGTHAGLQSAAAVAKQFEARRREEKAAWEAEQASTSPNKGGKKKGEETVYRDATGRRIDISLRRQEARRELDEAARKEREEKEAQKGDVQRAMKEKRREELDEARFMTLARGVDDKEMNEELKEVERWNDPAAQFMVKKKGGKSVTGKPMYKGAAQPNRYGIRPGHKWDGVDRGNGWEGERFKAMNRRTRNKELDFAWQMDE</sequence>
<dbReference type="GO" id="GO:0005684">
    <property type="term" value="C:U2-type spliceosomal complex"/>
    <property type="evidence" value="ECO:0007669"/>
    <property type="project" value="TreeGrafter"/>
</dbReference>
<dbReference type="GO" id="GO:0070274">
    <property type="term" value="C:RES complex"/>
    <property type="evidence" value="ECO:0007669"/>
    <property type="project" value="TreeGrafter"/>
</dbReference>